<dbReference type="Proteomes" id="UP000234951">
    <property type="component" value="Unassembled WGS sequence"/>
</dbReference>
<accession>A0A2N5GPP6</accession>
<reference evidence="2 4" key="1">
    <citation type="submission" date="2017-11" db="EMBL/GenBank/DDBJ databases">
        <title>Comparitive Functional Genomics of Dry Heat Resistant strains isolated from the Viking Spacecraft.</title>
        <authorList>
            <person name="Seuylemezian A."/>
            <person name="Cooper K."/>
            <person name="Vaishampayan P."/>
        </authorList>
    </citation>
    <scope>NUCLEOTIDE SEQUENCE [LARGE SCALE GENOMIC DNA]</scope>
    <source>
        <strain evidence="2 4">M4.6</strain>
    </source>
</reference>
<dbReference type="Pfam" id="PF01381">
    <property type="entry name" value="HTH_3"/>
    <property type="match status" value="1"/>
</dbReference>
<dbReference type="SUPFAM" id="SSF47413">
    <property type="entry name" value="lambda repressor-like DNA-binding domains"/>
    <property type="match status" value="1"/>
</dbReference>
<dbReference type="AlphaFoldDB" id="A0A2N5GPP6"/>
<comment type="caution">
    <text evidence="2">The sequence shown here is derived from an EMBL/GenBank/DDBJ whole genome shotgun (WGS) entry which is preliminary data.</text>
</comment>
<evidence type="ECO:0000313" key="3">
    <source>
        <dbReference type="EMBL" id="PLS00825.1"/>
    </source>
</evidence>
<dbReference type="Gene3D" id="1.10.260.40">
    <property type="entry name" value="lambda repressor-like DNA-binding domains"/>
    <property type="match status" value="1"/>
</dbReference>
<evidence type="ECO:0000313" key="5">
    <source>
        <dbReference type="Proteomes" id="UP000235114"/>
    </source>
</evidence>
<dbReference type="InterPro" id="IPR001387">
    <property type="entry name" value="Cro/C1-type_HTH"/>
</dbReference>
<organism evidence="2 4">
    <name type="scientific">Bacillus canaveralius</name>
    <dbReference type="NCBI Taxonomy" id="1403243"/>
    <lineage>
        <taxon>Bacteria</taxon>
        <taxon>Bacillati</taxon>
        <taxon>Bacillota</taxon>
        <taxon>Bacilli</taxon>
        <taxon>Bacillales</taxon>
        <taxon>Bacillaceae</taxon>
        <taxon>Bacillus</taxon>
    </lineage>
</organism>
<dbReference type="OrthoDB" id="2642285at2"/>
<dbReference type="EMBL" id="PGVD01000003">
    <property type="protein sequence ID" value="PLS00825.1"/>
    <property type="molecule type" value="Genomic_DNA"/>
</dbReference>
<keyword evidence="5" id="KW-1185">Reference proteome</keyword>
<name>A0A2N5GPP6_9BACI</name>
<dbReference type="Proteomes" id="UP000235114">
    <property type="component" value="Unassembled WGS sequence"/>
</dbReference>
<proteinExistence type="predicted"/>
<evidence type="ECO:0000259" key="1">
    <source>
        <dbReference type="PROSITE" id="PS50943"/>
    </source>
</evidence>
<gene>
    <name evidence="2" type="ORF">CU635_06270</name>
    <name evidence="3" type="ORF">CVD25_01160</name>
</gene>
<sequence>MILKLISRIGEVIEKSGLRDDFIAGELKVSKRTVYNWKKGLSYPTFETAFFLARLLNCSADELAFIVEEEEK</sequence>
<protein>
    <submittedName>
        <fullName evidence="2">XRE family transcriptional regulator</fullName>
    </submittedName>
</protein>
<feature type="domain" description="HTH cro/C1-type" evidence="1">
    <location>
        <begin position="24"/>
        <end position="63"/>
    </location>
</feature>
<dbReference type="EMBL" id="PGVA01000012">
    <property type="protein sequence ID" value="PLR84673.1"/>
    <property type="molecule type" value="Genomic_DNA"/>
</dbReference>
<dbReference type="PROSITE" id="PS50943">
    <property type="entry name" value="HTH_CROC1"/>
    <property type="match status" value="1"/>
</dbReference>
<evidence type="ECO:0000313" key="2">
    <source>
        <dbReference type="EMBL" id="PLR84673.1"/>
    </source>
</evidence>
<evidence type="ECO:0000313" key="4">
    <source>
        <dbReference type="Proteomes" id="UP000234951"/>
    </source>
</evidence>
<dbReference type="InterPro" id="IPR010982">
    <property type="entry name" value="Lambda_DNA-bd_dom_sf"/>
</dbReference>
<reference evidence="3 5" key="2">
    <citation type="submission" date="2017-12" db="EMBL/GenBank/DDBJ databases">
        <title>Comparative Functional Genomics of Dry Heat Resistant strains isolated from the Viking Spacecraft.</title>
        <authorList>
            <person name="Seuylemezian A."/>
            <person name="Cooper K."/>
            <person name="Vaishampayan P."/>
        </authorList>
    </citation>
    <scope>NUCLEOTIDE SEQUENCE [LARGE SCALE GENOMIC DNA]</scope>
    <source>
        <strain evidence="3 5">ATCC 29669</strain>
    </source>
</reference>
<dbReference type="CDD" id="cd00093">
    <property type="entry name" value="HTH_XRE"/>
    <property type="match status" value="1"/>
</dbReference>
<dbReference type="GO" id="GO:0003677">
    <property type="term" value="F:DNA binding"/>
    <property type="evidence" value="ECO:0007669"/>
    <property type="project" value="InterPro"/>
</dbReference>